<feature type="transmembrane region" description="Helical" evidence="1">
    <location>
        <begin position="9"/>
        <end position="27"/>
    </location>
</feature>
<keyword evidence="1" id="KW-0472">Membrane</keyword>
<dbReference type="Proteomes" id="UP001157138">
    <property type="component" value="Unassembled WGS sequence"/>
</dbReference>
<evidence type="ECO:0000256" key="1">
    <source>
        <dbReference type="SAM" id="Phobius"/>
    </source>
</evidence>
<organism evidence="2 3">
    <name type="scientific">Vibrio zhanjiangensis</name>
    <dbReference type="NCBI Taxonomy" id="1046128"/>
    <lineage>
        <taxon>Bacteria</taxon>
        <taxon>Pseudomonadati</taxon>
        <taxon>Pseudomonadota</taxon>
        <taxon>Gammaproteobacteria</taxon>
        <taxon>Vibrionales</taxon>
        <taxon>Vibrionaceae</taxon>
        <taxon>Vibrio</taxon>
    </lineage>
</organism>
<reference evidence="3" key="1">
    <citation type="journal article" date="2019" name="Int. J. Syst. Evol. Microbiol.">
        <title>The Global Catalogue of Microorganisms (GCM) 10K type strain sequencing project: providing services to taxonomists for standard genome sequencing and annotation.</title>
        <authorList>
            <consortium name="The Broad Institute Genomics Platform"/>
            <consortium name="The Broad Institute Genome Sequencing Center for Infectious Disease"/>
            <person name="Wu L."/>
            <person name="Ma J."/>
        </authorList>
    </citation>
    <scope>NUCLEOTIDE SEQUENCE [LARGE SCALE GENOMIC DNA]</scope>
    <source>
        <strain evidence="3">NBRC 108723</strain>
    </source>
</reference>
<keyword evidence="1" id="KW-0812">Transmembrane</keyword>
<proteinExistence type="predicted"/>
<dbReference type="RefSeq" id="WP_284194135.1">
    <property type="nucleotide sequence ID" value="NZ_BSPW01000098.1"/>
</dbReference>
<protein>
    <submittedName>
        <fullName evidence="2">Uncharacterized protein</fullName>
    </submittedName>
</protein>
<accession>A0ABQ6F401</accession>
<name>A0ABQ6F401_9VIBR</name>
<keyword evidence="1" id="KW-1133">Transmembrane helix</keyword>
<sequence length="73" mass="7924">MHAEDKEKSAVLAALFNYAALVTLAVVDADSAVFSTKVIPGAIFCVAGVFTKPLRRRIARFMCEHLTTVGRID</sequence>
<gene>
    <name evidence="2" type="ORF">GCM10007938_40410</name>
</gene>
<evidence type="ECO:0000313" key="3">
    <source>
        <dbReference type="Proteomes" id="UP001157138"/>
    </source>
</evidence>
<comment type="caution">
    <text evidence="2">The sequence shown here is derived from an EMBL/GenBank/DDBJ whole genome shotgun (WGS) entry which is preliminary data.</text>
</comment>
<keyword evidence="3" id="KW-1185">Reference proteome</keyword>
<evidence type="ECO:0000313" key="2">
    <source>
        <dbReference type="EMBL" id="GLT20258.1"/>
    </source>
</evidence>
<dbReference type="EMBL" id="BSPW01000098">
    <property type="protein sequence ID" value="GLT20258.1"/>
    <property type="molecule type" value="Genomic_DNA"/>
</dbReference>
<feature type="transmembrane region" description="Helical" evidence="1">
    <location>
        <begin position="33"/>
        <end position="51"/>
    </location>
</feature>